<reference evidence="3 4" key="1">
    <citation type="submission" date="2013-04" db="EMBL/GenBank/DDBJ databases">
        <title>The Genome Sequence of Treponema maltophilum ATCC 51939.</title>
        <authorList>
            <consortium name="The Broad Institute Genomics Platform"/>
            <person name="Earl A."/>
            <person name="Ward D."/>
            <person name="Feldgarden M."/>
            <person name="Gevers D."/>
            <person name="Leonetti C."/>
            <person name="Blanton J.M."/>
            <person name="Dewhirst F.E."/>
            <person name="Izard J."/>
            <person name="Walker B."/>
            <person name="Young S."/>
            <person name="Zeng Q."/>
            <person name="Gargeya S."/>
            <person name="Fitzgerald M."/>
            <person name="Haas B."/>
            <person name="Abouelleil A."/>
            <person name="Allen A.W."/>
            <person name="Alvarado L."/>
            <person name="Arachchi H.M."/>
            <person name="Berlin A.M."/>
            <person name="Chapman S.B."/>
            <person name="Gainer-Dewar J."/>
            <person name="Goldberg J."/>
            <person name="Griggs A."/>
            <person name="Gujja S."/>
            <person name="Hansen M."/>
            <person name="Howarth C."/>
            <person name="Imamovic A."/>
            <person name="Ireland A."/>
            <person name="Larimer J."/>
            <person name="McCowan C."/>
            <person name="Murphy C."/>
            <person name="Pearson M."/>
            <person name="Poon T.W."/>
            <person name="Priest M."/>
            <person name="Roberts A."/>
            <person name="Saif S."/>
            <person name="Shea T."/>
            <person name="Sisk P."/>
            <person name="Sykes S."/>
            <person name="Wortman J."/>
            <person name="Nusbaum C."/>
            <person name="Birren B."/>
        </authorList>
    </citation>
    <scope>NUCLEOTIDE SEQUENCE [LARGE SCALE GENOMIC DNA]</scope>
    <source>
        <strain evidence="3 4">ATCC 51939</strain>
    </source>
</reference>
<gene>
    <name evidence="3" type="ORF">HMPREF9194_02114</name>
</gene>
<dbReference type="HOGENOM" id="CLU_1137603_0_0_12"/>
<evidence type="ECO:0000256" key="2">
    <source>
        <dbReference type="SAM" id="SignalP"/>
    </source>
</evidence>
<dbReference type="InterPro" id="IPR019734">
    <property type="entry name" value="TPR_rpt"/>
</dbReference>
<dbReference type="PATRIC" id="fig|1125699.3.peg.2137"/>
<dbReference type="Gene3D" id="1.25.40.10">
    <property type="entry name" value="Tetratricopeptide repeat domain"/>
    <property type="match status" value="1"/>
</dbReference>
<dbReference type="SMART" id="SM00028">
    <property type="entry name" value="TPR"/>
    <property type="match status" value="2"/>
</dbReference>
<protein>
    <submittedName>
        <fullName evidence="3">Uncharacterized protein</fullName>
    </submittedName>
</protein>
<dbReference type="Pfam" id="PF00515">
    <property type="entry name" value="TPR_1"/>
    <property type="match status" value="1"/>
</dbReference>
<dbReference type="InterPro" id="IPR011990">
    <property type="entry name" value="TPR-like_helical_dom_sf"/>
</dbReference>
<feature type="chain" id="PRO_5004511327" evidence="2">
    <location>
        <begin position="26"/>
        <end position="258"/>
    </location>
</feature>
<dbReference type="OrthoDB" id="360508at2"/>
<proteinExistence type="predicted"/>
<dbReference type="EMBL" id="ATFF01000006">
    <property type="protein sequence ID" value="EPF31762.1"/>
    <property type="molecule type" value="Genomic_DNA"/>
</dbReference>
<dbReference type="STRING" id="1125699.HMPREF9194_02114"/>
<name>S3KHP2_TREMA</name>
<dbReference type="AlphaFoldDB" id="S3KHP2"/>
<evidence type="ECO:0000313" key="4">
    <source>
        <dbReference type="Proteomes" id="UP000014541"/>
    </source>
</evidence>
<keyword evidence="4" id="KW-1185">Reference proteome</keyword>
<accession>S3KHP2</accession>
<dbReference type="Proteomes" id="UP000014541">
    <property type="component" value="Unassembled WGS sequence"/>
</dbReference>
<feature type="repeat" description="TPR" evidence="1">
    <location>
        <begin position="208"/>
        <end position="241"/>
    </location>
</feature>
<evidence type="ECO:0000313" key="3">
    <source>
        <dbReference type="EMBL" id="EPF31762.1"/>
    </source>
</evidence>
<keyword evidence="1" id="KW-0802">TPR repeat</keyword>
<sequence>MPMKVFKRLCAFTCAALCCAVYCYAQRALPTELKPASLAAFRDAMYADPLNHESLRALYEQTKADILASLSDYDMYVAQSRLDYYMGRSYSYAQNKTEAASFYDRSLENAEKALVLRQGPEALLIQGESLSQNCAVKPTSYALANGLRVGKIAKQVLDADPKNGAARYLLSAQHIYAPSPFNNYRRGIKEMQEILDTSGIRLENDDLFNITSALAYVYIQQGKYDDALPWIQKALEVYPTNFFALSLQEQISAKRKAP</sequence>
<organism evidence="3 4">
    <name type="scientific">Treponema maltophilum ATCC 51939</name>
    <dbReference type="NCBI Taxonomy" id="1125699"/>
    <lineage>
        <taxon>Bacteria</taxon>
        <taxon>Pseudomonadati</taxon>
        <taxon>Spirochaetota</taxon>
        <taxon>Spirochaetia</taxon>
        <taxon>Spirochaetales</taxon>
        <taxon>Treponemataceae</taxon>
        <taxon>Treponema</taxon>
    </lineage>
</organism>
<comment type="caution">
    <text evidence="3">The sequence shown here is derived from an EMBL/GenBank/DDBJ whole genome shotgun (WGS) entry which is preliminary data.</text>
</comment>
<feature type="signal peptide" evidence="2">
    <location>
        <begin position="1"/>
        <end position="25"/>
    </location>
</feature>
<dbReference type="PROSITE" id="PS50005">
    <property type="entry name" value="TPR"/>
    <property type="match status" value="1"/>
</dbReference>
<keyword evidence="2" id="KW-0732">Signal</keyword>
<evidence type="ECO:0000256" key="1">
    <source>
        <dbReference type="PROSITE-ProRule" id="PRU00339"/>
    </source>
</evidence>
<dbReference type="SUPFAM" id="SSF48452">
    <property type="entry name" value="TPR-like"/>
    <property type="match status" value="1"/>
</dbReference>
<dbReference type="eggNOG" id="ENOG5032K0D">
    <property type="taxonomic scope" value="Bacteria"/>
</dbReference>